<dbReference type="RefSeq" id="WP_268060142.1">
    <property type="nucleotide sequence ID" value="NZ_JAPQFJ010000003.1"/>
</dbReference>
<protein>
    <recommendedName>
        <fullName evidence="3">DUF4367 domain-containing protein</fullName>
    </recommendedName>
</protein>
<reference evidence="1" key="1">
    <citation type="submission" date="2022-12" db="EMBL/GenBank/DDBJ databases">
        <title>Clostridium sp. nov., isolated from industrial wastewater.</title>
        <authorList>
            <person name="Jiayan W."/>
        </authorList>
    </citation>
    <scope>NUCLEOTIDE SEQUENCE</scope>
    <source>
        <strain evidence="1">ZC22-4</strain>
    </source>
</reference>
<evidence type="ECO:0008006" key="3">
    <source>
        <dbReference type="Google" id="ProtNLM"/>
    </source>
</evidence>
<organism evidence="1 2">
    <name type="scientific">Clostridium brassicae</name>
    <dbReference type="NCBI Taxonomy" id="2999072"/>
    <lineage>
        <taxon>Bacteria</taxon>
        <taxon>Bacillati</taxon>
        <taxon>Bacillota</taxon>
        <taxon>Clostridia</taxon>
        <taxon>Eubacteriales</taxon>
        <taxon>Clostridiaceae</taxon>
        <taxon>Clostridium</taxon>
    </lineage>
</organism>
<accession>A0ABT4D641</accession>
<evidence type="ECO:0000313" key="1">
    <source>
        <dbReference type="EMBL" id="MCY6957747.1"/>
    </source>
</evidence>
<sequence length="182" mass="21041">MKKIRIRIILGALLGILILIYLYTALPRTYNKTFQGIKYRLGKTNNQFVEKVTISINGKLSENLIFGKKFVGKIKVNDLEFPKQNERKEIELKFDEFNRSSIGYYFINKSQTFSNVLYGTIYINDDFNQLTINIMEPEDLYASSKQWTGVNGLMISAPASNRKEALKISNTLMKYILSENLE</sequence>
<dbReference type="Proteomes" id="UP001144612">
    <property type="component" value="Unassembled WGS sequence"/>
</dbReference>
<gene>
    <name evidence="1" type="ORF">OW729_03895</name>
</gene>
<evidence type="ECO:0000313" key="2">
    <source>
        <dbReference type="Proteomes" id="UP001144612"/>
    </source>
</evidence>
<comment type="caution">
    <text evidence="1">The sequence shown here is derived from an EMBL/GenBank/DDBJ whole genome shotgun (WGS) entry which is preliminary data.</text>
</comment>
<keyword evidence="2" id="KW-1185">Reference proteome</keyword>
<name>A0ABT4D641_9CLOT</name>
<proteinExistence type="predicted"/>
<dbReference type="EMBL" id="JAPQFJ010000003">
    <property type="protein sequence ID" value="MCY6957747.1"/>
    <property type="molecule type" value="Genomic_DNA"/>
</dbReference>